<feature type="repeat" description="PPR" evidence="2">
    <location>
        <begin position="226"/>
        <end position="260"/>
    </location>
</feature>
<dbReference type="NCBIfam" id="TIGR00756">
    <property type="entry name" value="PPR"/>
    <property type="match status" value="5"/>
</dbReference>
<dbReference type="Gene3D" id="1.25.40.10">
    <property type="entry name" value="Tetratricopeptide repeat domain"/>
    <property type="match status" value="5"/>
</dbReference>
<keyword evidence="1" id="KW-0677">Repeat</keyword>
<evidence type="ECO:0000256" key="2">
    <source>
        <dbReference type="PROSITE-ProRule" id="PRU00708"/>
    </source>
</evidence>
<evidence type="ECO:0000313" key="4">
    <source>
        <dbReference type="Proteomes" id="UP000789831"/>
    </source>
</evidence>
<dbReference type="InterPro" id="IPR002885">
    <property type="entry name" value="PPR_rpt"/>
</dbReference>
<feature type="repeat" description="PPR" evidence="2">
    <location>
        <begin position="734"/>
        <end position="769"/>
    </location>
</feature>
<feature type="repeat" description="PPR" evidence="2">
    <location>
        <begin position="390"/>
        <end position="424"/>
    </location>
</feature>
<evidence type="ECO:0000313" key="3">
    <source>
        <dbReference type="EMBL" id="CAG8438002.1"/>
    </source>
</evidence>
<keyword evidence="4" id="KW-1185">Reference proteome</keyword>
<evidence type="ECO:0000256" key="1">
    <source>
        <dbReference type="ARBA" id="ARBA00022737"/>
    </source>
</evidence>
<dbReference type="PANTHER" id="PTHR47932">
    <property type="entry name" value="ATPASE EXPRESSION PROTEIN 3"/>
    <property type="match status" value="1"/>
</dbReference>
<feature type="repeat" description="PPR" evidence="2">
    <location>
        <begin position="261"/>
        <end position="295"/>
    </location>
</feature>
<organism evidence="3 4">
    <name type="scientific">Ambispora gerdemannii</name>
    <dbReference type="NCBI Taxonomy" id="144530"/>
    <lineage>
        <taxon>Eukaryota</taxon>
        <taxon>Fungi</taxon>
        <taxon>Fungi incertae sedis</taxon>
        <taxon>Mucoromycota</taxon>
        <taxon>Glomeromycotina</taxon>
        <taxon>Glomeromycetes</taxon>
        <taxon>Archaeosporales</taxon>
        <taxon>Ambisporaceae</taxon>
        <taxon>Ambispora</taxon>
    </lineage>
</organism>
<reference evidence="3" key="1">
    <citation type="submission" date="2021-06" db="EMBL/GenBank/DDBJ databases">
        <authorList>
            <person name="Kallberg Y."/>
            <person name="Tangrot J."/>
            <person name="Rosling A."/>
        </authorList>
    </citation>
    <scope>NUCLEOTIDE SEQUENCE</scope>
    <source>
        <strain evidence="3">MT106</strain>
    </source>
</reference>
<dbReference type="Pfam" id="PF13041">
    <property type="entry name" value="PPR_2"/>
    <property type="match status" value="2"/>
</dbReference>
<dbReference type="EMBL" id="CAJVPL010000045">
    <property type="protein sequence ID" value="CAG8438002.1"/>
    <property type="molecule type" value="Genomic_DNA"/>
</dbReference>
<accession>A0A9N8YLY2</accession>
<feature type="repeat" description="PPR" evidence="2">
    <location>
        <begin position="425"/>
        <end position="459"/>
    </location>
</feature>
<dbReference type="PANTHER" id="PTHR47932:SF44">
    <property type="entry name" value="MIOREX COMPLEX COMPONENT 1"/>
    <property type="match status" value="1"/>
</dbReference>
<dbReference type="Proteomes" id="UP000789831">
    <property type="component" value="Unassembled WGS sequence"/>
</dbReference>
<sequence length="816" mass="94310">MLKLVSDKIFTISKTASTKTRIKKTPNQIITRSRYLLQSLKASFVFIVESSSLHDNSSLLEKNKNIADSNNNYWWDQLTSRDTETTSEPVVDAEQREINTAYIDNINKIIKLQEDPLPHIQRLEASISKKNATEISNAYTALFKAGKQKHLTRQNYRDAMTILKKSTDSHHLTLLYQMLHDMETVGLTPGNFEYNQLIYATGVVHLQPDKSMEIYQQMLDHRVQLTDRTFNNLLNAYKRNLDVEGALRVYREMREKGVRPDIVTYNSLIDLFAKKKEMSKGRELYREMIEIGVTPDMMTFSTLLSGYIDAGDMENAQSIYELIMTRNNGELKNMDYIMVNTIIKYYTAKGETENALNVYKDMSKPSASLSPDNDSTSITTAGISSPNAPNIYTYNTLIDHHLKKHQFSDATNIFQQMIEQGVKPNPVTYSTYIEALLNVNDFEEAIFLLSSMTNQGLKPTLQTFSSFITKDYDELNDDTKTNAINKLKNLHTSINLLNQMREYGHKPDIYLYNTMLGTQFELSDYQGALETYRKMVRDNVKLNELSYVTLIKISNQLGNHTEALKFYSELVSYIRRQQLEGESHLNTEQYNQILASFARSLRMTEAQRVFNDLLRQHDRRTEDTASPDSLTYGILLTGFGYVNDRESIRRIHNILNMDWGLTPTIQLYNALMNAYNIVGDGSQVLKIWDALWLSNQIIDVASVSIILDNCAYNNYMWRIRGIWRDLKAHKFPLNTNNYNSFIEALARHSFFDEAISVLTVEMVQDNVKPNAKSVRTILSMLHNRQRSTEEYYVISWVREQFPELARELKLVKEDDE</sequence>
<dbReference type="SUPFAM" id="SSF81901">
    <property type="entry name" value="HCP-like"/>
    <property type="match status" value="2"/>
</dbReference>
<proteinExistence type="predicted"/>
<gene>
    <name evidence="3" type="ORF">AGERDE_LOCUS822</name>
</gene>
<dbReference type="OrthoDB" id="185373at2759"/>
<comment type="caution">
    <text evidence="3">The sequence shown here is derived from an EMBL/GenBank/DDBJ whole genome shotgun (WGS) entry which is preliminary data.</text>
</comment>
<protein>
    <submittedName>
        <fullName evidence="3">6823_t:CDS:1</fullName>
    </submittedName>
</protein>
<dbReference type="InterPro" id="IPR011990">
    <property type="entry name" value="TPR-like_helical_dom_sf"/>
</dbReference>
<dbReference type="PROSITE" id="PS51375">
    <property type="entry name" value="PPR"/>
    <property type="match status" value="6"/>
</dbReference>
<name>A0A9N8YLY2_9GLOM</name>
<dbReference type="AlphaFoldDB" id="A0A9N8YLY2"/>
<feature type="repeat" description="PPR" evidence="2">
    <location>
        <begin position="508"/>
        <end position="542"/>
    </location>
</feature>
<dbReference type="Pfam" id="PF13812">
    <property type="entry name" value="PPR_3"/>
    <property type="match status" value="2"/>
</dbReference>
<dbReference type="Pfam" id="PF01535">
    <property type="entry name" value="PPR"/>
    <property type="match status" value="3"/>
</dbReference>